<organism evidence="2 3">
    <name type="scientific">Streptomyces nanshensis</name>
    <dbReference type="NCBI Taxonomy" id="518642"/>
    <lineage>
        <taxon>Bacteria</taxon>
        <taxon>Bacillati</taxon>
        <taxon>Actinomycetota</taxon>
        <taxon>Actinomycetes</taxon>
        <taxon>Kitasatosporales</taxon>
        <taxon>Streptomycetaceae</taxon>
        <taxon>Streptomyces</taxon>
    </lineage>
</organism>
<evidence type="ECO:0000256" key="1">
    <source>
        <dbReference type="SAM" id="Phobius"/>
    </source>
</evidence>
<keyword evidence="1" id="KW-0812">Transmembrane</keyword>
<dbReference type="Proteomes" id="UP000175971">
    <property type="component" value="Unassembled WGS sequence"/>
</dbReference>
<proteinExistence type="predicted"/>
<sequence>MKRQWILPCGMIAAMVVLTPTVFHTRSTPWAMGWVAILLGTLAVQLLLMLVEHLAPTVDRPEPDNVPGS</sequence>
<feature type="transmembrane region" description="Helical" evidence="1">
    <location>
        <begin position="31"/>
        <end position="51"/>
    </location>
</feature>
<name>A0A1E7LVF5_9ACTN</name>
<keyword evidence="1" id="KW-0472">Membrane</keyword>
<gene>
    <name evidence="2" type="ORF">AN221_13370</name>
</gene>
<accession>A0A1E7LVF5</accession>
<reference evidence="2 3" key="1">
    <citation type="journal article" date="2016" name="Front. Microbiol.">
        <title>Comparative Genomics Analysis of Streptomyces Species Reveals Their Adaptation to the Marine Environment and Their Diversity at the Genomic Level.</title>
        <authorList>
            <person name="Tian X."/>
            <person name="Zhang Z."/>
            <person name="Yang T."/>
            <person name="Chen M."/>
            <person name="Li J."/>
            <person name="Chen F."/>
            <person name="Yang J."/>
            <person name="Li W."/>
            <person name="Zhang B."/>
            <person name="Zhang Z."/>
            <person name="Wu J."/>
            <person name="Zhang C."/>
            <person name="Long L."/>
            <person name="Xiao J."/>
        </authorList>
    </citation>
    <scope>NUCLEOTIDE SEQUENCE [LARGE SCALE GENOMIC DNA]</scope>
    <source>
        <strain evidence="2 3">SCSIO M10372</strain>
    </source>
</reference>
<comment type="caution">
    <text evidence="2">The sequence shown here is derived from an EMBL/GenBank/DDBJ whole genome shotgun (WGS) entry which is preliminary data.</text>
</comment>
<dbReference type="EMBL" id="LJGZ01000027">
    <property type="protein sequence ID" value="OEV20195.1"/>
    <property type="molecule type" value="Genomic_DNA"/>
</dbReference>
<dbReference type="AlphaFoldDB" id="A0A1E7LVF5"/>
<keyword evidence="1" id="KW-1133">Transmembrane helix</keyword>
<keyword evidence="3" id="KW-1185">Reference proteome</keyword>
<evidence type="ECO:0000313" key="3">
    <source>
        <dbReference type="Proteomes" id="UP000175971"/>
    </source>
</evidence>
<protein>
    <submittedName>
        <fullName evidence="2">Uncharacterized protein</fullName>
    </submittedName>
</protein>
<evidence type="ECO:0000313" key="2">
    <source>
        <dbReference type="EMBL" id="OEV20195.1"/>
    </source>
</evidence>
<feature type="transmembrane region" description="Helical" evidence="1">
    <location>
        <begin position="5"/>
        <end position="25"/>
    </location>
</feature>